<dbReference type="SUPFAM" id="SSF46785">
    <property type="entry name" value="Winged helix' DNA-binding domain"/>
    <property type="match status" value="1"/>
</dbReference>
<evidence type="ECO:0000259" key="5">
    <source>
        <dbReference type="PROSITE" id="PS50931"/>
    </source>
</evidence>
<evidence type="ECO:0000256" key="1">
    <source>
        <dbReference type="ARBA" id="ARBA00009437"/>
    </source>
</evidence>
<accession>A0A1G5R6V6</accession>
<dbReference type="Proteomes" id="UP000183223">
    <property type="component" value="Unassembled WGS sequence"/>
</dbReference>
<dbReference type="PROSITE" id="PS50931">
    <property type="entry name" value="HTH_LYSR"/>
    <property type="match status" value="1"/>
</dbReference>
<dbReference type="OrthoDB" id="8893795at2"/>
<comment type="similarity">
    <text evidence="1">Belongs to the LysR transcriptional regulatory family.</text>
</comment>
<gene>
    <name evidence="6" type="ORF">SAMN02982990_03347</name>
</gene>
<protein>
    <submittedName>
        <fullName evidence="6">DNA-binding transcriptional regulator, LysR family</fullName>
    </submittedName>
</protein>
<dbReference type="PANTHER" id="PTHR30118">
    <property type="entry name" value="HTH-TYPE TRANSCRIPTIONAL REGULATOR LEUO-RELATED"/>
    <property type="match status" value="1"/>
</dbReference>
<evidence type="ECO:0000313" key="7">
    <source>
        <dbReference type="Proteomes" id="UP000183223"/>
    </source>
</evidence>
<dbReference type="PANTHER" id="PTHR30118:SF15">
    <property type="entry name" value="TRANSCRIPTIONAL REGULATORY PROTEIN"/>
    <property type="match status" value="1"/>
</dbReference>
<organism evidence="6 7">
    <name type="scientific">Photorhabdus luminescens</name>
    <name type="common">Xenorhabdus luminescens</name>
    <dbReference type="NCBI Taxonomy" id="29488"/>
    <lineage>
        <taxon>Bacteria</taxon>
        <taxon>Pseudomonadati</taxon>
        <taxon>Pseudomonadota</taxon>
        <taxon>Gammaproteobacteria</taxon>
        <taxon>Enterobacterales</taxon>
        <taxon>Morganellaceae</taxon>
        <taxon>Photorhabdus</taxon>
    </lineage>
</organism>
<proteinExistence type="inferred from homology"/>
<dbReference type="AlphaFoldDB" id="A0A1G5R6V6"/>
<dbReference type="Pfam" id="PF03466">
    <property type="entry name" value="LysR_substrate"/>
    <property type="match status" value="1"/>
</dbReference>
<sequence>MNYIDIENIDLNLLRVFEALIEEGGASRAAIRLGLTQPAVSAALGRLRRVYSDPLFERTGRGLRPTVRANELAPLVEEALTQCRQALALTTAGKEIKGRTVTVGLSDDSEIALGQKILKKVDEHLPGLHIIFRQTHSGLAQDMLMRHQIDLAITAGGLSSHLVKSHRLGKGNYLCIADKNTSVPVTVDDYAQRPHLLVSSGGFVGVVDEALNAVGYKRSVKVSTTHFAAVPFLLIETDLITTVPSHAARAMEKNTSLQIFPCPVSMPPYELEIGTRVGSRHDKVLHELKSIIVKICQTPGFLS</sequence>
<dbReference type="Gene3D" id="1.10.10.10">
    <property type="entry name" value="Winged helix-like DNA-binding domain superfamily/Winged helix DNA-binding domain"/>
    <property type="match status" value="1"/>
</dbReference>
<evidence type="ECO:0000256" key="4">
    <source>
        <dbReference type="ARBA" id="ARBA00023163"/>
    </source>
</evidence>
<dbReference type="Gene3D" id="3.40.190.10">
    <property type="entry name" value="Periplasmic binding protein-like II"/>
    <property type="match status" value="2"/>
</dbReference>
<dbReference type="RefSeq" id="WP_049582970.1">
    <property type="nucleotide sequence ID" value="NZ_CAWQXX010000065.1"/>
</dbReference>
<dbReference type="InterPro" id="IPR000847">
    <property type="entry name" value="LysR_HTH_N"/>
</dbReference>
<dbReference type="InterPro" id="IPR036388">
    <property type="entry name" value="WH-like_DNA-bd_sf"/>
</dbReference>
<dbReference type="GeneID" id="45655960"/>
<dbReference type="Pfam" id="PF00126">
    <property type="entry name" value="HTH_1"/>
    <property type="match status" value="1"/>
</dbReference>
<keyword evidence="7" id="KW-1185">Reference proteome</keyword>
<evidence type="ECO:0000256" key="2">
    <source>
        <dbReference type="ARBA" id="ARBA00023015"/>
    </source>
</evidence>
<dbReference type="GO" id="GO:0003677">
    <property type="term" value="F:DNA binding"/>
    <property type="evidence" value="ECO:0007669"/>
    <property type="project" value="UniProtKB-KW"/>
</dbReference>
<dbReference type="EMBL" id="FMWJ01000018">
    <property type="protein sequence ID" value="SCZ69823.1"/>
    <property type="molecule type" value="Genomic_DNA"/>
</dbReference>
<dbReference type="SUPFAM" id="SSF53850">
    <property type="entry name" value="Periplasmic binding protein-like II"/>
    <property type="match status" value="1"/>
</dbReference>
<dbReference type="PRINTS" id="PR00039">
    <property type="entry name" value="HTHLYSR"/>
</dbReference>
<evidence type="ECO:0000256" key="3">
    <source>
        <dbReference type="ARBA" id="ARBA00023125"/>
    </source>
</evidence>
<dbReference type="InterPro" id="IPR050389">
    <property type="entry name" value="LysR-type_TF"/>
</dbReference>
<keyword evidence="3 6" id="KW-0238">DNA-binding</keyword>
<keyword evidence="4" id="KW-0804">Transcription</keyword>
<dbReference type="GO" id="GO:0003700">
    <property type="term" value="F:DNA-binding transcription factor activity"/>
    <property type="evidence" value="ECO:0007669"/>
    <property type="project" value="InterPro"/>
</dbReference>
<name>A0A1G5R6V6_PHOLU</name>
<dbReference type="InterPro" id="IPR036390">
    <property type="entry name" value="WH_DNA-bd_sf"/>
</dbReference>
<feature type="domain" description="HTH lysR-type" evidence="5">
    <location>
        <begin position="9"/>
        <end position="66"/>
    </location>
</feature>
<reference evidence="7" key="1">
    <citation type="submission" date="2016-10" db="EMBL/GenBank/DDBJ databases">
        <authorList>
            <person name="Varghese N."/>
            <person name="Submissions S."/>
        </authorList>
    </citation>
    <scope>NUCLEOTIDE SEQUENCE [LARGE SCALE GENOMIC DNA]</scope>
    <source>
        <strain evidence="7">ATCC 29999</strain>
    </source>
</reference>
<keyword evidence="2" id="KW-0805">Transcription regulation</keyword>
<dbReference type="InterPro" id="IPR005119">
    <property type="entry name" value="LysR_subst-bd"/>
</dbReference>
<evidence type="ECO:0000313" key="6">
    <source>
        <dbReference type="EMBL" id="SCZ69823.1"/>
    </source>
</evidence>